<evidence type="ECO:0000313" key="2">
    <source>
        <dbReference type="Proteomes" id="UP000887540"/>
    </source>
</evidence>
<keyword evidence="1" id="KW-0472">Membrane</keyword>
<keyword evidence="1" id="KW-1133">Transmembrane helix</keyword>
<dbReference type="WBParaSite" id="ACRNAN_scaffold619.g10478.t1">
    <property type="protein sequence ID" value="ACRNAN_scaffold619.g10478.t1"/>
    <property type="gene ID" value="ACRNAN_scaffold619.g10478"/>
</dbReference>
<accession>A0A914E8W2</accession>
<organism evidence="2 3">
    <name type="scientific">Acrobeloides nanus</name>
    <dbReference type="NCBI Taxonomy" id="290746"/>
    <lineage>
        <taxon>Eukaryota</taxon>
        <taxon>Metazoa</taxon>
        <taxon>Ecdysozoa</taxon>
        <taxon>Nematoda</taxon>
        <taxon>Chromadorea</taxon>
        <taxon>Rhabditida</taxon>
        <taxon>Tylenchina</taxon>
        <taxon>Cephalobomorpha</taxon>
        <taxon>Cephaloboidea</taxon>
        <taxon>Cephalobidae</taxon>
        <taxon>Acrobeloides</taxon>
    </lineage>
</organism>
<evidence type="ECO:0000313" key="3">
    <source>
        <dbReference type="WBParaSite" id="ACRNAN_scaffold619.g10478.t1"/>
    </source>
</evidence>
<protein>
    <submittedName>
        <fullName evidence="3">ATP synthase F0 subunit 8</fullName>
    </submittedName>
</protein>
<keyword evidence="1" id="KW-0812">Transmembrane</keyword>
<feature type="transmembrane region" description="Helical" evidence="1">
    <location>
        <begin position="12"/>
        <end position="31"/>
    </location>
</feature>
<name>A0A914E8W2_9BILA</name>
<proteinExistence type="predicted"/>
<reference evidence="3" key="1">
    <citation type="submission" date="2022-11" db="UniProtKB">
        <authorList>
            <consortium name="WormBaseParasite"/>
        </authorList>
    </citation>
    <scope>IDENTIFICATION</scope>
</reference>
<keyword evidence="2" id="KW-1185">Reference proteome</keyword>
<dbReference type="AlphaFoldDB" id="A0A914E8W2"/>
<evidence type="ECO:0000256" key="1">
    <source>
        <dbReference type="SAM" id="Phobius"/>
    </source>
</evidence>
<sequence length="69" mass="7919">MDGFGFDTGYIGVFILVFGFLGFIILIYLWMQNDSIIRRNSSNMEEGVDLEKDIVITDDKDDSIKYENA</sequence>
<dbReference type="Proteomes" id="UP000887540">
    <property type="component" value="Unplaced"/>
</dbReference>